<dbReference type="Gene3D" id="3.40.50.720">
    <property type="entry name" value="NAD(P)-binding Rossmann-like Domain"/>
    <property type="match status" value="1"/>
</dbReference>
<gene>
    <name evidence="3" type="ORF">EJ02DRAFT_13680</name>
</gene>
<dbReference type="InterPro" id="IPR036291">
    <property type="entry name" value="NAD(P)-bd_dom_sf"/>
</dbReference>
<evidence type="ECO:0000256" key="1">
    <source>
        <dbReference type="ARBA" id="ARBA00022857"/>
    </source>
</evidence>
<dbReference type="OrthoDB" id="419598at2759"/>
<evidence type="ECO:0000256" key="2">
    <source>
        <dbReference type="ARBA" id="ARBA00023002"/>
    </source>
</evidence>
<sequence>MSTNNMRVAVAGTCGLALLIAREINESTSHQLVILSRTHQTSLIASGYNCQVVDYNNPSSLQHALMGVDTVISTVVGNSQLRLIEAAVQCRVRRFAPAEFEGQPGLRGQNELLDRGRNSALALLQYYRSYMQSTVFVCGILYERFSVNGMISHRIGTNTGYGNEGDFIADARNMTSIAPIYDAASNYQCICLTSAHDVAQFVVRAIDMPTWASEMSMCSERMTVHALVQTISTCRNRQWASIEYQAPANLEYQMTMAQVGGDIAGQRRLAPLLATAEGRYDFSVPAYLNSVYPDVRVTRFRDWFLRNWASVP</sequence>
<evidence type="ECO:0000313" key="3">
    <source>
        <dbReference type="EMBL" id="KAF1945932.1"/>
    </source>
</evidence>
<keyword evidence="4" id="KW-1185">Reference proteome</keyword>
<proteinExistence type="predicted"/>
<dbReference type="AlphaFoldDB" id="A0A6A5T1X5"/>
<dbReference type="PANTHER" id="PTHR47706">
    <property type="entry name" value="NMRA-LIKE FAMILY PROTEIN"/>
    <property type="match status" value="1"/>
</dbReference>
<evidence type="ECO:0000313" key="4">
    <source>
        <dbReference type="Proteomes" id="UP000800038"/>
    </source>
</evidence>
<reference evidence="3" key="1">
    <citation type="journal article" date="2020" name="Stud. Mycol.">
        <title>101 Dothideomycetes genomes: a test case for predicting lifestyles and emergence of pathogens.</title>
        <authorList>
            <person name="Haridas S."/>
            <person name="Albert R."/>
            <person name="Binder M."/>
            <person name="Bloem J."/>
            <person name="Labutti K."/>
            <person name="Salamov A."/>
            <person name="Andreopoulos B."/>
            <person name="Baker S."/>
            <person name="Barry K."/>
            <person name="Bills G."/>
            <person name="Bluhm B."/>
            <person name="Cannon C."/>
            <person name="Castanera R."/>
            <person name="Culley D."/>
            <person name="Daum C."/>
            <person name="Ezra D."/>
            <person name="Gonzalez J."/>
            <person name="Henrissat B."/>
            <person name="Kuo A."/>
            <person name="Liang C."/>
            <person name="Lipzen A."/>
            <person name="Lutzoni F."/>
            <person name="Magnuson J."/>
            <person name="Mondo S."/>
            <person name="Nolan M."/>
            <person name="Ohm R."/>
            <person name="Pangilinan J."/>
            <person name="Park H.-J."/>
            <person name="Ramirez L."/>
            <person name="Alfaro M."/>
            <person name="Sun H."/>
            <person name="Tritt A."/>
            <person name="Yoshinaga Y."/>
            <person name="Zwiers L.-H."/>
            <person name="Turgeon B."/>
            <person name="Goodwin S."/>
            <person name="Spatafora J."/>
            <person name="Crous P."/>
            <person name="Grigoriev I."/>
        </authorList>
    </citation>
    <scope>NUCLEOTIDE SEQUENCE</scope>
    <source>
        <strain evidence="3">CBS 161.51</strain>
    </source>
</reference>
<dbReference type="Proteomes" id="UP000800038">
    <property type="component" value="Unassembled WGS sequence"/>
</dbReference>
<protein>
    <submittedName>
        <fullName evidence="3">Uncharacterized protein</fullName>
    </submittedName>
</protein>
<dbReference type="PANTHER" id="PTHR47706:SF5">
    <property type="entry name" value="ISOFLAVONE REDUCTASE"/>
    <property type="match status" value="1"/>
</dbReference>
<keyword evidence="2" id="KW-0560">Oxidoreductase</keyword>
<dbReference type="EMBL" id="ML976006">
    <property type="protein sequence ID" value="KAF1945932.1"/>
    <property type="molecule type" value="Genomic_DNA"/>
</dbReference>
<dbReference type="GO" id="GO:0016491">
    <property type="term" value="F:oxidoreductase activity"/>
    <property type="evidence" value="ECO:0007669"/>
    <property type="project" value="UniProtKB-KW"/>
</dbReference>
<accession>A0A6A5T1X5</accession>
<dbReference type="InterPro" id="IPR051609">
    <property type="entry name" value="NmrA/Isoflavone_reductase-like"/>
</dbReference>
<name>A0A6A5T1X5_9PLEO</name>
<organism evidence="3 4">
    <name type="scientific">Clathrospora elynae</name>
    <dbReference type="NCBI Taxonomy" id="706981"/>
    <lineage>
        <taxon>Eukaryota</taxon>
        <taxon>Fungi</taxon>
        <taxon>Dikarya</taxon>
        <taxon>Ascomycota</taxon>
        <taxon>Pezizomycotina</taxon>
        <taxon>Dothideomycetes</taxon>
        <taxon>Pleosporomycetidae</taxon>
        <taxon>Pleosporales</taxon>
        <taxon>Diademaceae</taxon>
        <taxon>Clathrospora</taxon>
    </lineage>
</organism>
<keyword evidence="1" id="KW-0521">NADP</keyword>
<dbReference type="SUPFAM" id="SSF51735">
    <property type="entry name" value="NAD(P)-binding Rossmann-fold domains"/>
    <property type="match status" value="1"/>
</dbReference>